<evidence type="ECO:0000256" key="7">
    <source>
        <dbReference type="ARBA" id="ARBA00048768"/>
    </source>
</evidence>
<evidence type="ECO:0000256" key="6">
    <source>
        <dbReference type="ARBA" id="ARBA00022801"/>
    </source>
</evidence>
<protein>
    <recommendedName>
        <fullName evidence="5 8">Protein N-terminal glutamine amidohydrolase</fullName>
        <ecNumber evidence="4 8">3.5.1.122</ecNumber>
    </recommendedName>
    <alternativeName>
        <fullName evidence="8">Protein NH2-terminal glutamine deamidase</fullName>
    </alternativeName>
</protein>
<dbReference type="GO" id="GO:0005634">
    <property type="term" value="C:nucleus"/>
    <property type="evidence" value="ECO:0007669"/>
    <property type="project" value="TreeGrafter"/>
</dbReference>
<name>A0A8C2T1U1_COTJA</name>
<reference evidence="10" key="2">
    <citation type="submission" date="2025-09" db="UniProtKB">
        <authorList>
            <consortium name="Ensembl"/>
        </authorList>
    </citation>
    <scope>IDENTIFICATION</scope>
</reference>
<dbReference type="InterPro" id="IPR039733">
    <property type="entry name" value="NTAQ1"/>
</dbReference>
<organism evidence="10 11">
    <name type="scientific">Coturnix japonica</name>
    <name type="common">Japanese quail</name>
    <name type="synonym">Coturnix coturnix japonica</name>
    <dbReference type="NCBI Taxonomy" id="93934"/>
    <lineage>
        <taxon>Eukaryota</taxon>
        <taxon>Metazoa</taxon>
        <taxon>Chordata</taxon>
        <taxon>Craniata</taxon>
        <taxon>Vertebrata</taxon>
        <taxon>Euteleostomi</taxon>
        <taxon>Archelosauria</taxon>
        <taxon>Archosauria</taxon>
        <taxon>Dinosauria</taxon>
        <taxon>Saurischia</taxon>
        <taxon>Theropoda</taxon>
        <taxon>Coelurosauria</taxon>
        <taxon>Aves</taxon>
        <taxon>Neognathae</taxon>
        <taxon>Galloanserae</taxon>
        <taxon>Galliformes</taxon>
        <taxon>Phasianidae</taxon>
        <taxon>Perdicinae</taxon>
        <taxon>Coturnix</taxon>
    </lineage>
</organism>
<dbReference type="Gene3D" id="3.10.620.10">
    <property type="entry name" value="Protein N-terminal glutamine amidohydrolase, alpha beta roll"/>
    <property type="match status" value="1"/>
</dbReference>
<evidence type="ECO:0000259" key="9">
    <source>
        <dbReference type="Pfam" id="PF09764"/>
    </source>
</evidence>
<dbReference type="AlphaFoldDB" id="A0A8C2T1U1"/>
<dbReference type="Proteomes" id="UP000694412">
    <property type="component" value="Unassembled WGS sequence"/>
</dbReference>
<reference evidence="10" key="1">
    <citation type="submission" date="2025-08" db="UniProtKB">
        <authorList>
            <consortium name="Ensembl"/>
        </authorList>
    </citation>
    <scope>IDENTIFICATION</scope>
</reference>
<dbReference type="InterPro" id="IPR023128">
    <property type="entry name" value="Prot_N_Gln_amidohydro_ab_roll"/>
</dbReference>
<dbReference type="PANTHER" id="PTHR13035:SF0">
    <property type="entry name" value="PROTEIN N-TERMINAL GLUTAMINE AMIDOHYDROLASE"/>
    <property type="match status" value="1"/>
</dbReference>
<accession>A0A8C2T1U1</accession>
<evidence type="ECO:0000256" key="8">
    <source>
        <dbReference type="RuleBase" id="RU367082"/>
    </source>
</evidence>
<comment type="subunit">
    <text evidence="3 8">Monomer.</text>
</comment>
<dbReference type="GO" id="GO:0008418">
    <property type="term" value="F:protein-N-terminal asparagine amidohydrolase activity"/>
    <property type="evidence" value="ECO:0007669"/>
    <property type="project" value="UniProtKB-UniRule"/>
</dbReference>
<dbReference type="Ensembl" id="ENSCJPT00005011116.1">
    <property type="protein sequence ID" value="ENSCJPP00005007169.1"/>
    <property type="gene ID" value="ENSCJPG00005006612.1"/>
</dbReference>
<evidence type="ECO:0000256" key="2">
    <source>
        <dbReference type="ARBA" id="ARBA00008985"/>
    </source>
</evidence>
<evidence type="ECO:0000256" key="1">
    <source>
        <dbReference type="ARBA" id="ARBA00002022"/>
    </source>
</evidence>
<evidence type="ECO:0000256" key="5">
    <source>
        <dbReference type="ARBA" id="ARBA00021247"/>
    </source>
</evidence>
<dbReference type="GO" id="GO:0005829">
    <property type="term" value="C:cytosol"/>
    <property type="evidence" value="ECO:0007669"/>
    <property type="project" value="TreeGrafter"/>
</dbReference>
<dbReference type="Pfam" id="PF09764">
    <property type="entry name" value="Nt_Gln_amidase"/>
    <property type="match status" value="1"/>
</dbReference>
<keyword evidence="6 8" id="KW-0378">Hydrolase</keyword>
<dbReference type="GeneTree" id="ENSGT00960000189644"/>
<evidence type="ECO:0000256" key="4">
    <source>
        <dbReference type="ARBA" id="ARBA00012718"/>
    </source>
</evidence>
<dbReference type="PANTHER" id="PTHR13035">
    <property type="entry name" value="PROTEIN N-TERMINAL GLUTAMINE AMIDOHYDROLASE"/>
    <property type="match status" value="1"/>
</dbReference>
<feature type="domain" description="Protein N-terminal glutamine amidohydrolase alpha beta roll" evidence="9">
    <location>
        <begin position="28"/>
        <end position="68"/>
    </location>
</feature>
<evidence type="ECO:0000313" key="11">
    <source>
        <dbReference type="Proteomes" id="UP000694412"/>
    </source>
</evidence>
<dbReference type="GO" id="GO:0070773">
    <property type="term" value="F:protein-N-terminal glutamine amidohydrolase activity"/>
    <property type="evidence" value="ECO:0007669"/>
    <property type="project" value="UniProtKB-UniRule"/>
</dbReference>
<comment type="catalytic activity">
    <reaction evidence="7 8">
        <text>N-terminal L-glutaminyl-[protein] + H2O = N-terminal L-glutamyl-[protein] + NH4(+)</text>
        <dbReference type="Rhea" id="RHEA:50680"/>
        <dbReference type="Rhea" id="RHEA-COMP:12668"/>
        <dbReference type="Rhea" id="RHEA-COMP:12777"/>
        <dbReference type="ChEBI" id="CHEBI:15377"/>
        <dbReference type="ChEBI" id="CHEBI:28938"/>
        <dbReference type="ChEBI" id="CHEBI:64721"/>
        <dbReference type="ChEBI" id="CHEBI:64722"/>
        <dbReference type="EC" id="3.5.1.122"/>
    </reaction>
</comment>
<dbReference type="EC" id="3.5.1.122" evidence="4 8"/>
<comment type="function">
    <text evidence="1">Mediates the side-chain deamidation of N-terminal glutamine residues to glutamate, an important step in N-end rule pathway of protein degradation. Conversion of the resulting N-terminal glutamine to glutamate renders the protein susceptible to arginylation, polyubiquitination and degradation as specified by the N-end rule. Does not act on substrates with internal or C-terminal glutamine and does not act on non-glutamine residues in any position. Does not deaminate acetylated N-terminal glutamine. With the exception of proline, all tested second-position residues on substrate peptides do not greatly influence the activity. In contrast, a proline at position 2, virtually abolishes deamidation of N-terminal glutamine.</text>
</comment>
<sequence length="83" mass="9433">CRRVGPAMELSATASYRAAVPPRAACVYSSCYCEENVWKLCEYIRSQDRHPVEDFYAVFISNDRRMVSGLRSECAGGCEMWLL</sequence>
<keyword evidence="11" id="KW-1185">Reference proteome</keyword>
<evidence type="ECO:0000313" key="10">
    <source>
        <dbReference type="Ensembl" id="ENSCJPP00005007169.1"/>
    </source>
</evidence>
<dbReference type="InterPro" id="IPR037132">
    <property type="entry name" value="N_Gln_amidohydro_ab_roll_sf"/>
</dbReference>
<evidence type="ECO:0000256" key="3">
    <source>
        <dbReference type="ARBA" id="ARBA00011245"/>
    </source>
</evidence>
<proteinExistence type="inferred from homology"/>
<comment type="similarity">
    <text evidence="2 8">Belongs to the NTAQ1 family.</text>
</comment>